<dbReference type="KEGG" id="scs:Sta7437_0838"/>
<dbReference type="AlphaFoldDB" id="K9XQU0"/>
<evidence type="ECO:0000313" key="2">
    <source>
        <dbReference type="Proteomes" id="UP000010473"/>
    </source>
</evidence>
<name>K9XQU0_STAC7</name>
<reference evidence="2" key="1">
    <citation type="journal article" date="2013" name="Proc. Natl. Acad. Sci. U.S.A.">
        <title>Improving the coverage of the cyanobacterial phylum using diversity-driven genome sequencing.</title>
        <authorList>
            <person name="Shih P.M."/>
            <person name="Wu D."/>
            <person name="Latifi A."/>
            <person name="Axen S.D."/>
            <person name="Fewer D.P."/>
            <person name="Talla E."/>
            <person name="Calteau A."/>
            <person name="Cai F."/>
            <person name="Tandeau de Marsac N."/>
            <person name="Rippka R."/>
            <person name="Herdman M."/>
            <person name="Sivonen K."/>
            <person name="Coursin T."/>
            <person name="Laurent T."/>
            <person name="Goodwin L."/>
            <person name="Nolan M."/>
            <person name="Davenport K.W."/>
            <person name="Han C.S."/>
            <person name="Rubin E.M."/>
            <person name="Eisen J.A."/>
            <person name="Woyke T."/>
            <person name="Gugger M."/>
            <person name="Kerfeld C.A."/>
        </authorList>
    </citation>
    <scope>NUCLEOTIDE SEQUENCE [LARGE SCALE GENOMIC DNA]</scope>
    <source>
        <strain evidence="2">ATCC 29371 / PCC 7437</strain>
    </source>
</reference>
<organism evidence="1 2">
    <name type="scientific">Stanieria cyanosphaera (strain ATCC 29371 / PCC 7437)</name>
    <dbReference type="NCBI Taxonomy" id="111780"/>
    <lineage>
        <taxon>Bacteria</taxon>
        <taxon>Bacillati</taxon>
        <taxon>Cyanobacteriota</taxon>
        <taxon>Cyanophyceae</taxon>
        <taxon>Pleurocapsales</taxon>
        <taxon>Dermocarpellaceae</taxon>
        <taxon>Stanieria</taxon>
    </lineage>
</organism>
<protein>
    <submittedName>
        <fullName evidence="1">Uncharacterized protein</fullName>
    </submittedName>
</protein>
<proteinExistence type="predicted"/>
<dbReference type="STRING" id="111780.Sta7437_0838"/>
<dbReference type="EMBL" id="CP003653">
    <property type="protein sequence ID" value="AFZ34426.1"/>
    <property type="molecule type" value="Genomic_DNA"/>
</dbReference>
<evidence type="ECO:0000313" key="1">
    <source>
        <dbReference type="EMBL" id="AFZ34426.1"/>
    </source>
</evidence>
<sequence>MSNIILKDLNFLEVLPADNKQVIQGGKKLSTALATDIDADLHAELTIDGSFDKGVINVGLVGVSQGATAGAAAGSVGGKAYATAFAKNYKI</sequence>
<keyword evidence="2" id="KW-1185">Reference proteome</keyword>
<dbReference type="RefSeq" id="WP_015192099.1">
    <property type="nucleotide sequence ID" value="NC_019748.1"/>
</dbReference>
<dbReference type="Proteomes" id="UP000010473">
    <property type="component" value="Chromosome"/>
</dbReference>
<gene>
    <name evidence="1" type="ordered locus">Sta7437_0838</name>
</gene>
<accession>K9XQU0</accession>
<dbReference type="HOGENOM" id="CLU_2425483_0_0_3"/>